<proteinExistence type="predicted"/>
<name>A0ACB8TUV4_9APHY</name>
<comment type="caution">
    <text evidence="1">The sequence shown here is derived from an EMBL/GenBank/DDBJ whole genome shotgun (WGS) entry which is preliminary data.</text>
</comment>
<keyword evidence="2" id="KW-1185">Reference proteome</keyword>
<evidence type="ECO:0000313" key="1">
    <source>
        <dbReference type="EMBL" id="KAI0085837.1"/>
    </source>
</evidence>
<organism evidence="1 2">
    <name type="scientific">Irpex rosettiformis</name>
    <dbReference type="NCBI Taxonomy" id="378272"/>
    <lineage>
        <taxon>Eukaryota</taxon>
        <taxon>Fungi</taxon>
        <taxon>Dikarya</taxon>
        <taxon>Basidiomycota</taxon>
        <taxon>Agaricomycotina</taxon>
        <taxon>Agaricomycetes</taxon>
        <taxon>Polyporales</taxon>
        <taxon>Irpicaceae</taxon>
        <taxon>Irpex</taxon>
    </lineage>
</organism>
<accession>A0ACB8TUV4</accession>
<dbReference type="EMBL" id="MU274928">
    <property type="protein sequence ID" value="KAI0085837.1"/>
    <property type="molecule type" value="Genomic_DNA"/>
</dbReference>
<gene>
    <name evidence="1" type="ORF">BDY19DRAFT_964651</name>
</gene>
<dbReference type="Proteomes" id="UP001055072">
    <property type="component" value="Unassembled WGS sequence"/>
</dbReference>
<sequence>MFTTSRRIQVYKASIYFRCALLELFPPVDCELRSSHTFTPYPSVSAIFHLLLLAIPRDINMTRLAIAFLLPIFTWNAVAAPTFHKRIAQTISASTQKWEAACLAAGGADKCNPLSITAFSTLLAAPGPCEQQDAADAMIDLAKTLNNDSDMIKFTQIFVQQPRNSPNSVAIPYCQTAPKNNELSGLFQCQFQGSDQTTFVGGLKVGENGTIPFGQSSVLTPAGSCLAHPSGPIADGTQLVDQVDNPGTIDSSSSSSTTNTTVSATSFTSSASSFVPSPSATTSLGTSANDGQCGDGVDSVASSAVASSDAVMTATTDATTASPTPSATQDATSFASATSSTAPSAAASTSSTEDFHLKNGEDAQALNAKFALLTADSPCNAGDQVCVGSGFGQCVSSKLVITQCASGTSCFALPLVNKAGTSIACTTQADVAARIQATGAQGGITGI</sequence>
<evidence type="ECO:0000313" key="2">
    <source>
        <dbReference type="Proteomes" id="UP001055072"/>
    </source>
</evidence>
<protein>
    <submittedName>
        <fullName evidence="1">Uncharacterized protein</fullName>
    </submittedName>
</protein>
<reference evidence="1" key="1">
    <citation type="journal article" date="2021" name="Environ. Microbiol.">
        <title>Gene family expansions and transcriptome signatures uncover fungal adaptations to wood decay.</title>
        <authorList>
            <person name="Hage H."/>
            <person name="Miyauchi S."/>
            <person name="Viragh M."/>
            <person name="Drula E."/>
            <person name="Min B."/>
            <person name="Chaduli D."/>
            <person name="Navarro D."/>
            <person name="Favel A."/>
            <person name="Norest M."/>
            <person name="Lesage-Meessen L."/>
            <person name="Balint B."/>
            <person name="Merenyi Z."/>
            <person name="de Eugenio L."/>
            <person name="Morin E."/>
            <person name="Martinez A.T."/>
            <person name="Baldrian P."/>
            <person name="Stursova M."/>
            <person name="Martinez M.J."/>
            <person name="Novotny C."/>
            <person name="Magnuson J.K."/>
            <person name="Spatafora J.W."/>
            <person name="Maurice S."/>
            <person name="Pangilinan J."/>
            <person name="Andreopoulos W."/>
            <person name="LaButti K."/>
            <person name="Hundley H."/>
            <person name="Na H."/>
            <person name="Kuo A."/>
            <person name="Barry K."/>
            <person name="Lipzen A."/>
            <person name="Henrissat B."/>
            <person name="Riley R."/>
            <person name="Ahrendt S."/>
            <person name="Nagy L.G."/>
            <person name="Grigoriev I.V."/>
            <person name="Martin F."/>
            <person name="Rosso M.N."/>
        </authorList>
    </citation>
    <scope>NUCLEOTIDE SEQUENCE</scope>
    <source>
        <strain evidence="1">CBS 384.51</strain>
    </source>
</reference>